<reference evidence="1" key="1">
    <citation type="submission" date="2008-01" db="EMBL/GenBank/DDBJ databases">
        <title>Complete sequence of chromosome of Caulobacter sp. K31.</title>
        <authorList>
            <consortium name="US DOE Joint Genome Institute"/>
            <person name="Copeland A."/>
            <person name="Lucas S."/>
            <person name="Lapidus A."/>
            <person name="Barry K."/>
            <person name="Glavina del Rio T."/>
            <person name="Dalin E."/>
            <person name="Tice H."/>
            <person name="Pitluck S."/>
            <person name="Bruce D."/>
            <person name="Goodwin L."/>
            <person name="Thompson L.S."/>
            <person name="Brettin T."/>
            <person name="Detter J.C."/>
            <person name="Han C."/>
            <person name="Schmutz J."/>
            <person name="Larimer F."/>
            <person name="Land M."/>
            <person name="Hauser L."/>
            <person name="Kyrpides N."/>
            <person name="Kim E."/>
            <person name="Stephens C."/>
            <person name="Richardson P."/>
        </authorList>
    </citation>
    <scope>NUCLEOTIDE SEQUENCE [LARGE SCALE GENOMIC DNA]</scope>
    <source>
        <strain evidence="1">K31</strain>
    </source>
</reference>
<evidence type="ECO:0000313" key="1">
    <source>
        <dbReference type="EMBL" id="ABZ71185.1"/>
    </source>
</evidence>
<protein>
    <submittedName>
        <fullName evidence="1">Uncharacterized protein</fullName>
    </submittedName>
</protein>
<name>B0T6X0_CAUSK</name>
<gene>
    <name evidence="1" type="ordered locus">Caul_2057</name>
</gene>
<organism evidence="1">
    <name type="scientific">Caulobacter sp. (strain K31)</name>
    <dbReference type="NCBI Taxonomy" id="366602"/>
    <lineage>
        <taxon>Bacteria</taxon>
        <taxon>Pseudomonadati</taxon>
        <taxon>Pseudomonadota</taxon>
        <taxon>Alphaproteobacteria</taxon>
        <taxon>Caulobacterales</taxon>
        <taxon>Caulobacteraceae</taxon>
        <taxon>Caulobacter</taxon>
    </lineage>
</organism>
<dbReference type="EMBL" id="CP000927">
    <property type="protein sequence ID" value="ABZ71185.1"/>
    <property type="molecule type" value="Genomic_DNA"/>
</dbReference>
<dbReference type="HOGENOM" id="CLU_1831531_0_0_5"/>
<sequence length="144" mass="15679">MSDTNDHWKTILQRGANALAFQITSPPNAVKPTMVAEPAPQKRALPVMVFHAVAAIALVDTWVAAGEGEILIDRPAILSRQKLLNAKAAEPPGSTQSPFSTGYAADYRLDLVRLAWTAIIEDPARRLEELSAIYTPPEPRVKLV</sequence>
<dbReference type="AlphaFoldDB" id="B0T6X0"/>
<accession>B0T6X0</accession>
<proteinExistence type="predicted"/>
<dbReference type="OrthoDB" id="7187403at2"/>
<dbReference type="KEGG" id="cak:Caul_2057"/>